<dbReference type="EMBL" id="SAUW01000027">
    <property type="protein sequence ID" value="RWR06575.1"/>
    <property type="molecule type" value="Genomic_DNA"/>
</dbReference>
<protein>
    <submittedName>
        <fullName evidence="1">Uncharacterized protein</fullName>
    </submittedName>
</protein>
<evidence type="ECO:0000313" key="2">
    <source>
        <dbReference type="Proteomes" id="UP000285710"/>
    </source>
</evidence>
<comment type="caution">
    <text evidence="1">The sequence shown here is derived from an EMBL/GenBank/DDBJ whole genome shotgun (WGS) entry which is preliminary data.</text>
</comment>
<gene>
    <name evidence="1" type="ORF">D2T33_18445</name>
</gene>
<reference evidence="1 2" key="1">
    <citation type="submission" date="2019-01" db="EMBL/GenBank/DDBJ databases">
        <title>Sinorhodobacter populi sp. nov. isolated from the symptomatic bark tissue of Populus euramericana canker.</title>
        <authorList>
            <person name="Xu G."/>
        </authorList>
    </citation>
    <scope>NUCLEOTIDE SEQUENCE [LARGE SCALE GENOMIC DNA]</scope>
    <source>
        <strain evidence="1 2">2D-5</strain>
    </source>
</reference>
<name>A0A443IML2_9RHOB</name>
<proteinExistence type="predicted"/>
<keyword evidence="2" id="KW-1185">Reference proteome</keyword>
<accession>A0A443IML2</accession>
<reference evidence="1 2" key="2">
    <citation type="submission" date="2019-01" db="EMBL/GenBank/DDBJ databases">
        <authorList>
            <person name="Li Y."/>
        </authorList>
    </citation>
    <scope>NUCLEOTIDE SEQUENCE [LARGE SCALE GENOMIC DNA]</scope>
    <source>
        <strain evidence="1 2">2D-5</strain>
    </source>
</reference>
<dbReference type="AlphaFoldDB" id="A0A443IML2"/>
<evidence type="ECO:0000313" key="1">
    <source>
        <dbReference type="EMBL" id="RWR06575.1"/>
    </source>
</evidence>
<organism evidence="1 2">
    <name type="scientific">Paenirhodobacter populi</name>
    <dbReference type="NCBI Taxonomy" id="2306993"/>
    <lineage>
        <taxon>Bacteria</taxon>
        <taxon>Pseudomonadati</taxon>
        <taxon>Pseudomonadota</taxon>
        <taxon>Alphaproteobacteria</taxon>
        <taxon>Rhodobacterales</taxon>
        <taxon>Rhodobacter group</taxon>
        <taxon>Paenirhodobacter</taxon>
    </lineage>
</organism>
<sequence length="133" mass="14230">MEEVSIIGVDLAKQVFQLHGATAEGEVASSPSAPSPCQRRPSSLRCHRQMRFSPEQCGALREIECRVATRSVADIEKIGAATEADQHADPAEVARISALTVPTVSTIGSLNQQDAMAFSLVFGSMLRHIIPTS</sequence>
<dbReference type="Proteomes" id="UP000285710">
    <property type="component" value="Unassembled WGS sequence"/>
</dbReference>
<dbReference type="RefSeq" id="WP_128270758.1">
    <property type="nucleotide sequence ID" value="NZ_SAUW01000027.1"/>
</dbReference>